<keyword evidence="2" id="KW-1185">Reference proteome</keyword>
<dbReference type="HOGENOM" id="CLU_095772_0_0_1"/>
<sequence length="159" mass="17905">MPGVHTNARVEAENRVNKLLGDPKITMCQLFDKLNSRTEDQYQNNQIAVQDYTGPFALHTAWHEMEESLNYSAELSKLPDNGKLHSYHLYGQHSSDSAYVSLPWLLHQLITLHLAGSLKHLVKVVFSGSTTKSEHSVIILDDYRYLCDCCMGSNLGVPC</sequence>
<dbReference type="Proteomes" id="UP000054248">
    <property type="component" value="Unassembled WGS sequence"/>
</dbReference>
<evidence type="ECO:0000313" key="2">
    <source>
        <dbReference type="Proteomes" id="UP000054248"/>
    </source>
</evidence>
<organism evidence="1 2">
    <name type="scientific">Tulasnella calospora MUT 4182</name>
    <dbReference type="NCBI Taxonomy" id="1051891"/>
    <lineage>
        <taxon>Eukaryota</taxon>
        <taxon>Fungi</taxon>
        <taxon>Dikarya</taxon>
        <taxon>Basidiomycota</taxon>
        <taxon>Agaricomycotina</taxon>
        <taxon>Agaricomycetes</taxon>
        <taxon>Cantharellales</taxon>
        <taxon>Tulasnellaceae</taxon>
        <taxon>Tulasnella</taxon>
    </lineage>
</organism>
<evidence type="ECO:0000313" key="1">
    <source>
        <dbReference type="EMBL" id="KIO19278.1"/>
    </source>
</evidence>
<accession>A0A0C3KCS5</accession>
<dbReference type="OrthoDB" id="3261031at2759"/>
<gene>
    <name evidence="1" type="ORF">M407DRAFT_82992</name>
</gene>
<name>A0A0C3KCS5_9AGAM</name>
<protein>
    <submittedName>
        <fullName evidence="1">Uncharacterized protein</fullName>
    </submittedName>
</protein>
<proteinExistence type="predicted"/>
<dbReference type="EMBL" id="KN823230">
    <property type="protein sequence ID" value="KIO19278.1"/>
    <property type="molecule type" value="Genomic_DNA"/>
</dbReference>
<reference evidence="1 2" key="1">
    <citation type="submission" date="2014-04" db="EMBL/GenBank/DDBJ databases">
        <authorList>
            <consortium name="DOE Joint Genome Institute"/>
            <person name="Kuo A."/>
            <person name="Girlanda M."/>
            <person name="Perotto S."/>
            <person name="Kohler A."/>
            <person name="Nagy L.G."/>
            <person name="Floudas D."/>
            <person name="Copeland A."/>
            <person name="Barry K.W."/>
            <person name="Cichocki N."/>
            <person name="Veneault-Fourrey C."/>
            <person name="LaButti K."/>
            <person name="Lindquist E.A."/>
            <person name="Lipzen A."/>
            <person name="Lundell T."/>
            <person name="Morin E."/>
            <person name="Murat C."/>
            <person name="Sun H."/>
            <person name="Tunlid A."/>
            <person name="Henrissat B."/>
            <person name="Grigoriev I.V."/>
            <person name="Hibbett D.S."/>
            <person name="Martin F."/>
            <person name="Nordberg H.P."/>
            <person name="Cantor M.N."/>
            <person name="Hua S.X."/>
        </authorList>
    </citation>
    <scope>NUCLEOTIDE SEQUENCE [LARGE SCALE GENOMIC DNA]</scope>
    <source>
        <strain evidence="1 2">MUT 4182</strain>
    </source>
</reference>
<dbReference type="AlphaFoldDB" id="A0A0C3KCS5"/>
<reference evidence="2" key="2">
    <citation type="submission" date="2015-01" db="EMBL/GenBank/DDBJ databases">
        <title>Evolutionary Origins and Diversification of the Mycorrhizal Mutualists.</title>
        <authorList>
            <consortium name="DOE Joint Genome Institute"/>
            <consortium name="Mycorrhizal Genomics Consortium"/>
            <person name="Kohler A."/>
            <person name="Kuo A."/>
            <person name="Nagy L.G."/>
            <person name="Floudas D."/>
            <person name="Copeland A."/>
            <person name="Barry K.W."/>
            <person name="Cichocki N."/>
            <person name="Veneault-Fourrey C."/>
            <person name="LaButti K."/>
            <person name="Lindquist E.A."/>
            <person name="Lipzen A."/>
            <person name="Lundell T."/>
            <person name="Morin E."/>
            <person name="Murat C."/>
            <person name="Riley R."/>
            <person name="Ohm R."/>
            <person name="Sun H."/>
            <person name="Tunlid A."/>
            <person name="Henrissat B."/>
            <person name="Grigoriev I.V."/>
            <person name="Hibbett D.S."/>
            <person name="Martin F."/>
        </authorList>
    </citation>
    <scope>NUCLEOTIDE SEQUENCE [LARGE SCALE GENOMIC DNA]</scope>
    <source>
        <strain evidence="2">MUT 4182</strain>
    </source>
</reference>
<dbReference type="STRING" id="1051891.A0A0C3KCS5"/>